<dbReference type="InterPro" id="IPR005025">
    <property type="entry name" value="FMN_Rdtase-like_dom"/>
</dbReference>
<dbReference type="PROSITE" id="PS00201">
    <property type="entry name" value="FLAVODOXIN"/>
    <property type="match status" value="1"/>
</dbReference>
<dbReference type="InterPro" id="IPR029039">
    <property type="entry name" value="Flavoprotein-like_sf"/>
</dbReference>
<gene>
    <name evidence="2" type="ORF">HJG54_04330</name>
</gene>
<dbReference type="EMBL" id="CP053586">
    <property type="protein sequence ID" value="WNZ26430.1"/>
    <property type="molecule type" value="Genomic_DNA"/>
</dbReference>
<dbReference type="SUPFAM" id="SSF52218">
    <property type="entry name" value="Flavoproteins"/>
    <property type="match status" value="1"/>
</dbReference>
<proteinExistence type="predicted"/>
<dbReference type="GO" id="GO:0003955">
    <property type="term" value="F:NAD(P)H dehydrogenase (quinone) activity"/>
    <property type="evidence" value="ECO:0007669"/>
    <property type="project" value="TreeGrafter"/>
</dbReference>
<dbReference type="PANTHER" id="PTHR30546:SF23">
    <property type="entry name" value="FLAVOPROTEIN-LIKE PROTEIN YCP4-RELATED"/>
    <property type="match status" value="1"/>
</dbReference>
<dbReference type="PANTHER" id="PTHR30546">
    <property type="entry name" value="FLAVODOXIN-RELATED PROTEIN WRBA-RELATED"/>
    <property type="match status" value="1"/>
</dbReference>
<feature type="domain" description="Flavodoxin-like" evidence="1">
    <location>
        <begin position="4"/>
        <end position="159"/>
    </location>
</feature>
<dbReference type="InterPro" id="IPR001226">
    <property type="entry name" value="Flavodoxin_CS"/>
</dbReference>
<evidence type="ECO:0000259" key="1">
    <source>
        <dbReference type="PROSITE" id="PS50902"/>
    </source>
</evidence>
<dbReference type="GO" id="GO:0010181">
    <property type="term" value="F:FMN binding"/>
    <property type="evidence" value="ECO:0007669"/>
    <property type="project" value="InterPro"/>
</dbReference>
<dbReference type="Pfam" id="PF03358">
    <property type="entry name" value="FMN_red"/>
    <property type="match status" value="1"/>
</dbReference>
<protein>
    <submittedName>
        <fullName evidence="2">Flavodoxin family protein</fullName>
    </submittedName>
</protein>
<dbReference type="Gene3D" id="3.40.50.360">
    <property type="match status" value="1"/>
</dbReference>
<reference evidence="2" key="1">
    <citation type="submission" date="2020-05" db="EMBL/GenBank/DDBJ databases">
        <authorList>
            <person name="Zhu T."/>
            <person name="Keshari N."/>
            <person name="Lu X."/>
        </authorList>
    </citation>
    <scope>NUCLEOTIDE SEQUENCE</scope>
    <source>
        <strain evidence="2">NK1-12</strain>
    </source>
</reference>
<name>A0AA97AIA3_9CYAN</name>
<accession>A0AA97AIA3</accession>
<dbReference type="GO" id="GO:0009055">
    <property type="term" value="F:electron transfer activity"/>
    <property type="evidence" value="ECO:0007669"/>
    <property type="project" value="InterPro"/>
</dbReference>
<evidence type="ECO:0000313" key="2">
    <source>
        <dbReference type="EMBL" id="WNZ26430.1"/>
    </source>
</evidence>
<dbReference type="InterPro" id="IPR008254">
    <property type="entry name" value="Flavodoxin/NO_synth"/>
</dbReference>
<dbReference type="AlphaFoldDB" id="A0AA97AIA3"/>
<dbReference type="GO" id="GO:0016020">
    <property type="term" value="C:membrane"/>
    <property type="evidence" value="ECO:0007669"/>
    <property type="project" value="TreeGrafter"/>
</dbReference>
<sequence>MGSVAIIYFSGIGHTHLMAEAIASGVYCHADTRVDLLRIEGTQIKDGRWVNQTFMESLQMANAIIFGSPTYMGGAAAQFKAFADFTSETWFKESWKDKLAGGFTHGAALSGDKLNTLIYFSILAAQHGMVWVNPGEIDCTAKGSTDKTNRLGSYLGVMGQTYLDFERKEPELHPGDRLSCKHFGQRLAKWVHRIK</sequence>
<organism evidence="2">
    <name type="scientific">Leptolyngbya sp. NK1-12</name>
    <dbReference type="NCBI Taxonomy" id="2547451"/>
    <lineage>
        <taxon>Bacteria</taxon>
        <taxon>Bacillati</taxon>
        <taxon>Cyanobacteriota</taxon>
        <taxon>Cyanophyceae</taxon>
        <taxon>Leptolyngbyales</taxon>
        <taxon>Leptolyngbyaceae</taxon>
        <taxon>Leptolyngbya group</taxon>
        <taxon>Leptolyngbya</taxon>
    </lineage>
</organism>
<dbReference type="PROSITE" id="PS50902">
    <property type="entry name" value="FLAVODOXIN_LIKE"/>
    <property type="match status" value="1"/>
</dbReference>